<keyword evidence="2" id="KW-1185">Reference proteome</keyword>
<dbReference type="InParanoid" id="C5L2X4"/>
<dbReference type="EMBL" id="GG678666">
    <property type="protein sequence ID" value="EER08947.1"/>
    <property type="molecule type" value="Genomic_DNA"/>
</dbReference>
<name>C5L2X4_PERM5</name>
<dbReference type="GeneID" id="9064856"/>
<gene>
    <name evidence="1" type="ORF">Pmar_PMAR014113</name>
</gene>
<evidence type="ECO:0000313" key="1">
    <source>
        <dbReference type="EMBL" id="EER08947.1"/>
    </source>
</evidence>
<evidence type="ECO:0000313" key="2">
    <source>
        <dbReference type="Proteomes" id="UP000007800"/>
    </source>
</evidence>
<dbReference type="RefSeq" id="XP_002777131.1">
    <property type="nucleotide sequence ID" value="XM_002777085.1"/>
</dbReference>
<dbReference type="AlphaFoldDB" id="C5L2X4"/>
<proteinExistence type="predicted"/>
<accession>C5L2X4</accession>
<reference evidence="1 2" key="1">
    <citation type="submission" date="2008-07" db="EMBL/GenBank/DDBJ databases">
        <authorList>
            <person name="El-Sayed N."/>
            <person name="Caler E."/>
            <person name="Inman J."/>
            <person name="Amedeo P."/>
            <person name="Hass B."/>
            <person name="Wortman J."/>
        </authorList>
    </citation>
    <scope>NUCLEOTIDE SEQUENCE [LARGE SCALE GENOMIC DNA]</scope>
    <source>
        <strain evidence="2">ATCC 50983 / TXsc</strain>
    </source>
</reference>
<organism evidence="2">
    <name type="scientific">Perkinsus marinus (strain ATCC 50983 / TXsc)</name>
    <dbReference type="NCBI Taxonomy" id="423536"/>
    <lineage>
        <taxon>Eukaryota</taxon>
        <taxon>Sar</taxon>
        <taxon>Alveolata</taxon>
        <taxon>Perkinsozoa</taxon>
        <taxon>Perkinsea</taxon>
        <taxon>Perkinsida</taxon>
        <taxon>Perkinsidae</taxon>
        <taxon>Perkinsus</taxon>
    </lineage>
</organism>
<protein>
    <submittedName>
        <fullName evidence="1">Uncharacterized protein</fullName>
    </submittedName>
</protein>
<dbReference type="Proteomes" id="UP000007800">
    <property type="component" value="Unassembled WGS sequence"/>
</dbReference>
<sequence>MPQQPQALPMVQGTSPAGPGAYNYQGSMAMTAASAAAAAQQQQLQQQAYNFMAAYQEAAAYNAAGRGQRTAPY</sequence>